<feature type="compositionally biased region" description="Basic and acidic residues" evidence="1">
    <location>
        <begin position="12"/>
        <end position="29"/>
    </location>
</feature>
<proteinExistence type="predicted"/>
<gene>
    <name evidence="2" type="ORF">F4556_006958</name>
</gene>
<accession>A0A7W7SJ49</accession>
<sequence length="73" mass="8268">MSRGIKQRSTRARYDGRCNRHDRRADRGKWITTGGNLPRPARQRSGKTATMPAPPECTRPLLAQRLSDHARTA</sequence>
<organism evidence="2 3">
    <name type="scientific">Kitasatospora gansuensis</name>
    <dbReference type="NCBI Taxonomy" id="258050"/>
    <lineage>
        <taxon>Bacteria</taxon>
        <taxon>Bacillati</taxon>
        <taxon>Actinomycetota</taxon>
        <taxon>Actinomycetes</taxon>
        <taxon>Kitasatosporales</taxon>
        <taxon>Streptomycetaceae</taxon>
        <taxon>Kitasatospora</taxon>
    </lineage>
</organism>
<evidence type="ECO:0000256" key="1">
    <source>
        <dbReference type="SAM" id="MobiDB-lite"/>
    </source>
</evidence>
<evidence type="ECO:0000313" key="2">
    <source>
        <dbReference type="EMBL" id="MBB4951423.1"/>
    </source>
</evidence>
<name>A0A7W7SJ49_9ACTN</name>
<dbReference type="AlphaFoldDB" id="A0A7W7SJ49"/>
<keyword evidence="3" id="KW-1185">Reference proteome</keyword>
<dbReference type="Proteomes" id="UP000573327">
    <property type="component" value="Unassembled WGS sequence"/>
</dbReference>
<dbReference type="EMBL" id="JACHJR010000001">
    <property type="protein sequence ID" value="MBB4951423.1"/>
    <property type="molecule type" value="Genomic_DNA"/>
</dbReference>
<protein>
    <submittedName>
        <fullName evidence="2">Uncharacterized protein</fullName>
    </submittedName>
</protein>
<feature type="compositionally biased region" description="Basic residues" evidence="1">
    <location>
        <begin position="1"/>
        <end position="11"/>
    </location>
</feature>
<evidence type="ECO:0000313" key="3">
    <source>
        <dbReference type="Proteomes" id="UP000573327"/>
    </source>
</evidence>
<feature type="region of interest" description="Disordered" evidence="1">
    <location>
        <begin position="1"/>
        <end position="73"/>
    </location>
</feature>
<comment type="caution">
    <text evidence="2">The sequence shown here is derived from an EMBL/GenBank/DDBJ whole genome shotgun (WGS) entry which is preliminary data.</text>
</comment>
<reference evidence="2 3" key="1">
    <citation type="submission" date="2020-08" db="EMBL/GenBank/DDBJ databases">
        <title>Sequencing the genomes of 1000 actinobacteria strains.</title>
        <authorList>
            <person name="Klenk H.-P."/>
        </authorList>
    </citation>
    <scope>NUCLEOTIDE SEQUENCE [LARGE SCALE GENOMIC DNA]</scope>
    <source>
        <strain evidence="2 3">DSM 44786</strain>
    </source>
</reference>